<gene>
    <name evidence="1" type="ORF">DERYTH_LOCUS28657</name>
</gene>
<organism evidence="1 2">
    <name type="scientific">Dentiscutata erythropus</name>
    <dbReference type="NCBI Taxonomy" id="1348616"/>
    <lineage>
        <taxon>Eukaryota</taxon>
        <taxon>Fungi</taxon>
        <taxon>Fungi incertae sedis</taxon>
        <taxon>Mucoromycota</taxon>
        <taxon>Glomeromycotina</taxon>
        <taxon>Glomeromycetes</taxon>
        <taxon>Diversisporales</taxon>
        <taxon>Gigasporaceae</taxon>
        <taxon>Dentiscutata</taxon>
    </lineage>
</organism>
<evidence type="ECO:0000313" key="1">
    <source>
        <dbReference type="EMBL" id="CAG8829301.1"/>
    </source>
</evidence>
<feature type="non-terminal residue" evidence="1">
    <location>
        <position position="116"/>
    </location>
</feature>
<comment type="caution">
    <text evidence="1">The sequence shown here is derived from an EMBL/GenBank/DDBJ whole genome shotgun (WGS) entry which is preliminary data.</text>
</comment>
<reference evidence="1" key="1">
    <citation type="submission" date="2021-06" db="EMBL/GenBank/DDBJ databases">
        <authorList>
            <person name="Kallberg Y."/>
            <person name="Tangrot J."/>
            <person name="Rosling A."/>
        </authorList>
    </citation>
    <scope>NUCLEOTIDE SEQUENCE</scope>
    <source>
        <strain evidence="1">MA453B</strain>
    </source>
</reference>
<keyword evidence="2" id="KW-1185">Reference proteome</keyword>
<name>A0A9N9PHX1_9GLOM</name>
<evidence type="ECO:0000313" key="2">
    <source>
        <dbReference type="Proteomes" id="UP000789405"/>
    </source>
</evidence>
<protein>
    <submittedName>
        <fullName evidence="1">23562_t:CDS:1</fullName>
    </submittedName>
</protein>
<dbReference type="OrthoDB" id="2386986at2759"/>
<proteinExistence type="predicted"/>
<dbReference type="Proteomes" id="UP000789405">
    <property type="component" value="Unassembled WGS sequence"/>
</dbReference>
<dbReference type="AlphaFoldDB" id="A0A9N9PHX1"/>
<dbReference type="EMBL" id="CAJVPY010072919">
    <property type="protein sequence ID" value="CAG8829301.1"/>
    <property type="molecule type" value="Genomic_DNA"/>
</dbReference>
<accession>A0A9N9PHX1</accession>
<sequence length="116" mass="13899">MTSTTQFTNQLSLEVKTSLLSWQDIKKSIIDILRAGNFYNKNRNKGFMDYYKKQLNELHKSEDQEQYIIIKARLLIPNEEIYDTKIKTFSNSYYKSEPKIRQAILNYFKLIYKIAK</sequence>